<dbReference type="AlphaFoldDB" id="A0A6B0XYK1"/>
<reference evidence="3" key="1">
    <citation type="submission" date="2019-09" db="EMBL/GenBank/DDBJ databases">
        <title>Characterisation of the sponge microbiome using genome-centric metagenomics.</title>
        <authorList>
            <person name="Engelberts J.P."/>
            <person name="Robbins S.J."/>
            <person name="De Goeij J.M."/>
            <person name="Aranda M."/>
            <person name="Bell S.C."/>
            <person name="Webster N.S."/>
        </authorList>
    </citation>
    <scope>NUCLEOTIDE SEQUENCE</scope>
    <source>
        <strain evidence="3">SB0664_bin_43</strain>
    </source>
</reference>
<dbReference type="PANTHER" id="PTHR30461">
    <property type="entry name" value="DNA-INVERTASE FROM LAMBDOID PROPHAGE"/>
    <property type="match status" value="1"/>
</dbReference>
<evidence type="ECO:0000313" key="3">
    <source>
        <dbReference type="EMBL" id="MXY32679.1"/>
    </source>
</evidence>
<proteinExistence type="predicted"/>
<feature type="domain" description="Resolvase/invertase-type recombinase catalytic" evidence="2">
    <location>
        <begin position="8"/>
        <end position="149"/>
    </location>
</feature>
<dbReference type="Gene3D" id="3.40.50.1390">
    <property type="entry name" value="Resolvase, N-terminal catalytic domain"/>
    <property type="match status" value="1"/>
</dbReference>
<dbReference type="GO" id="GO:0000150">
    <property type="term" value="F:DNA strand exchange activity"/>
    <property type="evidence" value="ECO:0007669"/>
    <property type="project" value="InterPro"/>
</dbReference>
<protein>
    <submittedName>
        <fullName evidence="3">Resolvase</fullName>
    </submittedName>
</protein>
<dbReference type="Pfam" id="PF00239">
    <property type="entry name" value="Resolvase"/>
    <property type="match status" value="1"/>
</dbReference>
<feature type="compositionally biased region" description="Low complexity" evidence="1">
    <location>
        <begin position="149"/>
        <end position="160"/>
    </location>
</feature>
<evidence type="ECO:0000259" key="2">
    <source>
        <dbReference type="PROSITE" id="PS51736"/>
    </source>
</evidence>
<evidence type="ECO:0000256" key="1">
    <source>
        <dbReference type="SAM" id="MobiDB-lite"/>
    </source>
</evidence>
<dbReference type="GO" id="GO:0003677">
    <property type="term" value="F:DNA binding"/>
    <property type="evidence" value="ECO:0007669"/>
    <property type="project" value="InterPro"/>
</dbReference>
<dbReference type="InterPro" id="IPR036162">
    <property type="entry name" value="Resolvase-like_N_sf"/>
</dbReference>
<dbReference type="SUPFAM" id="SSF53041">
    <property type="entry name" value="Resolvase-like"/>
    <property type="match status" value="1"/>
</dbReference>
<dbReference type="CDD" id="cd03768">
    <property type="entry name" value="SR_ResInv"/>
    <property type="match status" value="1"/>
</dbReference>
<dbReference type="InterPro" id="IPR050639">
    <property type="entry name" value="SSR_resolvase"/>
</dbReference>
<dbReference type="SMART" id="SM00857">
    <property type="entry name" value="Resolvase"/>
    <property type="match status" value="1"/>
</dbReference>
<sequence>MTNERLPRTVGYLRVSRQEQDLDKNRADILALANREDLGRVEFVEEKASGRIAWRKRRIADILEELREGDVLVVNELSRLGRSMLECMEILSIAANAGIRVYAIKGSWRLDETIQSRIIAMAFSMAAEIERDLLSARTREALRARKAAGKPLGRPKGPGKSKLDPFRPEIEALLANGSTQKFIAQRYNTAPGNLSNWMKKYGIRKSKA</sequence>
<accession>A0A6B0XYK1</accession>
<comment type="caution">
    <text evidence="3">The sequence shown here is derived from an EMBL/GenBank/DDBJ whole genome shotgun (WGS) entry which is preliminary data.</text>
</comment>
<feature type="region of interest" description="Disordered" evidence="1">
    <location>
        <begin position="145"/>
        <end position="165"/>
    </location>
</feature>
<dbReference type="InterPro" id="IPR006119">
    <property type="entry name" value="Resolv_N"/>
</dbReference>
<dbReference type="EMBL" id="VXRY01000044">
    <property type="protein sequence ID" value="MXY32679.1"/>
    <property type="molecule type" value="Genomic_DNA"/>
</dbReference>
<gene>
    <name evidence="3" type="ORF">F4Y60_01025</name>
</gene>
<dbReference type="PANTHER" id="PTHR30461:SF19">
    <property type="entry name" value="SITE-SPECIFIC RECOMBINASE RESOLVASE FAMILY"/>
    <property type="match status" value="1"/>
</dbReference>
<organism evidence="3">
    <name type="scientific">Boseongicola sp. SB0664_bin_43</name>
    <dbReference type="NCBI Taxonomy" id="2604844"/>
    <lineage>
        <taxon>Bacteria</taxon>
        <taxon>Pseudomonadati</taxon>
        <taxon>Pseudomonadota</taxon>
        <taxon>Alphaproteobacteria</taxon>
        <taxon>Rhodobacterales</taxon>
        <taxon>Paracoccaceae</taxon>
        <taxon>Boseongicola</taxon>
    </lineage>
</organism>
<dbReference type="PROSITE" id="PS51736">
    <property type="entry name" value="RECOMBINASES_3"/>
    <property type="match status" value="1"/>
</dbReference>
<name>A0A6B0XYK1_9RHOB</name>